<dbReference type="SUPFAM" id="SSF48452">
    <property type="entry name" value="TPR-like"/>
    <property type="match status" value="1"/>
</dbReference>
<dbReference type="Gene3D" id="3.40.850.10">
    <property type="entry name" value="Kinesin motor domain"/>
    <property type="match status" value="1"/>
</dbReference>
<dbReference type="PROSITE" id="PS50005">
    <property type="entry name" value="TPR"/>
    <property type="match status" value="1"/>
</dbReference>
<evidence type="ECO:0000256" key="8">
    <source>
        <dbReference type="SAM" id="Coils"/>
    </source>
</evidence>
<dbReference type="Pfam" id="PF00515">
    <property type="entry name" value="TPR_1"/>
    <property type="match status" value="1"/>
</dbReference>
<dbReference type="Pfam" id="PF00225">
    <property type="entry name" value="Kinesin"/>
    <property type="match status" value="1"/>
</dbReference>
<feature type="compositionally biased region" description="Low complexity" evidence="9">
    <location>
        <begin position="1127"/>
        <end position="1137"/>
    </location>
</feature>
<feature type="compositionally biased region" description="Polar residues" evidence="9">
    <location>
        <begin position="49"/>
        <end position="66"/>
    </location>
</feature>
<feature type="compositionally biased region" description="Pro residues" evidence="9">
    <location>
        <begin position="232"/>
        <end position="243"/>
    </location>
</feature>
<dbReference type="SMART" id="SM00028">
    <property type="entry name" value="TPR"/>
    <property type="match status" value="3"/>
</dbReference>
<dbReference type="InterPro" id="IPR001752">
    <property type="entry name" value="Kinesin_motor_dom"/>
</dbReference>
<feature type="domain" description="Cyclic nucleotide-binding" evidence="10">
    <location>
        <begin position="1136"/>
        <end position="1232"/>
    </location>
</feature>
<reference evidence="12 13" key="1">
    <citation type="submission" date="2018-09" db="EMBL/GenBank/DDBJ databases">
        <title>Genomic investigation of the strawberry pathogen Phytophthora fragariae indicates pathogenicity is determined by transcriptional variation in three key races.</title>
        <authorList>
            <person name="Adams T.M."/>
            <person name="Armitage A.D."/>
            <person name="Sobczyk M.K."/>
            <person name="Bates H.J."/>
            <person name="Dunwell J.M."/>
            <person name="Nellist C.F."/>
            <person name="Harrison R.J."/>
        </authorList>
    </citation>
    <scope>NUCLEOTIDE SEQUENCE [LARGE SCALE GENOMIC DNA]</scope>
    <source>
        <strain evidence="12 13">SCRP245</strain>
    </source>
</reference>
<evidence type="ECO:0000256" key="5">
    <source>
        <dbReference type="ARBA" id="ARBA00023212"/>
    </source>
</evidence>
<evidence type="ECO:0000313" key="13">
    <source>
        <dbReference type="Proteomes" id="UP000460718"/>
    </source>
</evidence>
<keyword evidence="6" id="KW-0547">Nucleotide-binding</keyword>
<keyword evidence="6" id="KW-0067">ATP-binding</keyword>
<dbReference type="GO" id="GO:0007019">
    <property type="term" value="P:microtubule depolymerization"/>
    <property type="evidence" value="ECO:0007669"/>
    <property type="project" value="TreeGrafter"/>
</dbReference>
<comment type="subcellular location">
    <subcellularLocation>
        <location evidence="1">Cytoplasm</location>
        <location evidence="1">Cytoskeleton</location>
    </subcellularLocation>
</comment>
<organism evidence="12 13">
    <name type="scientific">Phytophthora fragariae</name>
    <dbReference type="NCBI Taxonomy" id="53985"/>
    <lineage>
        <taxon>Eukaryota</taxon>
        <taxon>Sar</taxon>
        <taxon>Stramenopiles</taxon>
        <taxon>Oomycota</taxon>
        <taxon>Peronosporomycetes</taxon>
        <taxon>Peronosporales</taxon>
        <taxon>Peronosporaceae</taxon>
        <taxon>Phytophthora</taxon>
    </lineage>
</organism>
<evidence type="ECO:0000256" key="3">
    <source>
        <dbReference type="ARBA" id="ARBA00022701"/>
    </source>
</evidence>
<keyword evidence="3" id="KW-0493">Microtubule</keyword>
<keyword evidence="7" id="KW-0802">TPR repeat</keyword>
<dbReference type="GO" id="GO:0008017">
    <property type="term" value="F:microtubule binding"/>
    <property type="evidence" value="ECO:0007669"/>
    <property type="project" value="InterPro"/>
</dbReference>
<dbReference type="InterPro" id="IPR027417">
    <property type="entry name" value="P-loop_NTPase"/>
</dbReference>
<gene>
    <name evidence="12" type="ORF">PF011_g12250</name>
</gene>
<accession>A0A6A3KMF9</accession>
<dbReference type="InterPro" id="IPR019734">
    <property type="entry name" value="TPR_rpt"/>
</dbReference>
<dbReference type="GO" id="GO:0005874">
    <property type="term" value="C:microtubule"/>
    <property type="evidence" value="ECO:0007669"/>
    <property type="project" value="UniProtKB-KW"/>
</dbReference>
<feature type="binding site" evidence="6">
    <location>
        <begin position="497"/>
        <end position="504"/>
    </location>
    <ligand>
        <name>ATP</name>
        <dbReference type="ChEBI" id="CHEBI:30616"/>
    </ligand>
</feature>
<dbReference type="PROSITE" id="PS50067">
    <property type="entry name" value="KINESIN_MOTOR_2"/>
    <property type="match status" value="1"/>
</dbReference>
<dbReference type="GO" id="GO:0007018">
    <property type="term" value="P:microtubule-based movement"/>
    <property type="evidence" value="ECO:0007669"/>
    <property type="project" value="InterPro"/>
</dbReference>
<dbReference type="Proteomes" id="UP000460718">
    <property type="component" value="Unassembled WGS sequence"/>
</dbReference>
<evidence type="ECO:0000256" key="2">
    <source>
        <dbReference type="ARBA" id="ARBA00022490"/>
    </source>
</evidence>
<dbReference type="SUPFAM" id="SSF52540">
    <property type="entry name" value="P-loop containing nucleoside triphosphate hydrolases"/>
    <property type="match status" value="1"/>
</dbReference>
<feature type="coiled-coil region" evidence="8">
    <location>
        <begin position="295"/>
        <end position="325"/>
    </location>
</feature>
<feature type="domain" description="Kinesin motor" evidence="11">
    <location>
        <begin position="384"/>
        <end position="637"/>
    </location>
</feature>
<feature type="region of interest" description="Disordered" evidence="9">
    <location>
        <begin position="1279"/>
        <end position="1342"/>
    </location>
</feature>
<comment type="caution">
    <text evidence="12">The sequence shown here is derived from an EMBL/GenBank/DDBJ whole genome shotgun (WGS) entry which is preliminary data.</text>
</comment>
<dbReference type="SMART" id="SM00129">
    <property type="entry name" value="KISc"/>
    <property type="match status" value="1"/>
</dbReference>
<protein>
    <recommendedName>
        <fullName evidence="14">Kinesin motor domain-containing protein</fullName>
    </recommendedName>
</protein>
<evidence type="ECO:0000256" key="4">
    <source>
        <dbReference type="ARBA" id="ARBA00023175"/>
    </source>
</evidence>
<dbReference type="PANTHER" id="PTHR47971">
    <property type="entry name" value="KINESIN-RELATED PROTEIN 6"/>
    <property type="match status" value="1"/>
</dbReference>
<feature type="region of interest" description="Disordered" evidence="9">
    <location>
        <begin position="1127"/>
        <end position="1150"/>
    </location>
</feature>
<keyword evidence="2" id="KW-0963">Cytoplasm</keyword>
<dbReference type="InterPro" id="IPR000595">
    <property type="entry name" value="cNMP-bd_dom"/>
</dbReference>
<evidence type="ECO:0000256" key="9">
    <source>
        <dbReference type="SAM" id="MobiDB-lite"/>
    </source>
</evidence>
<dbReference type="SUPFAM" id="SSF51206">
    <property type="entry name" value="cAMP-binding domain-like"/>
    <property type="match status" value="2"/>
</dbReference>
<keyword evidence="8" id="KW-0175">Coiled coil</keyword>
<evidence type="ECO:0000313" key="12">
    <source>
        <dbReference type="EMBL" id="KAE9004923.1"/>
    </source>
</evidence>
<proteinExistence type="inferred from homology"/>
<feature type="repeat" description="TPR" evidence="7">
    <location>
        <begin position="737"/>
        <end position="770"/>
    </location>
</feature>
<dbReference type="PANTHER" id="PTHR47971:SF8">
    <property type="entry name" value="KINESIN-LIKE PROTEIN"/>
    <property type="match status" value="1"/>
</dbReference>
<dbReference type="InterPro" id="IPR018490">
    <property type="entry name" value="cNMP-bd_dom_sf"/>
</dbReference>
<dbReference type="InterPro" id="IPR027640">
    <property type="entry name" value="Kinesin-like_fam"/>
</dbReference>
<keyword evidence="5" id="KW-0206">Cytoskeleton</keyword>
<keyword evidence="4 6" id="KW-0505">Motor protein</keyword>
<dbReference type="Gene3D" id="1.25.40.10">
    <property type="entry name" value="Tetratricopeptide repeat domain"/>
    <property type="match status" value="1"/>
</dbReference>
<evidence type="ECO:0000256" key="1">
    <source>
        <dbReference type="ARBA" id="ARBA00004245"/>
    </source>
</evidence>
<feature type="compositionally biased region" description="Low complexity" evidence="9">
    <location>
        <begin position="158"/>
        <end position="171"/>
    </location>
</feature>
<dbReference type="InterPro" id="IPR011990">
    <property type="entry name" value="TPR-like_helical_dom_sf"/>
</dbReference>
<feature type="region of interest" description="Disordered" evidence="9">
    <location>
        <begin position="1"/>
        <end position="265"/>
    </location>
</feature>
<evidence type="ECO:0000256" key="6">
    <source>
        <dbReference type="PROSITE-ProRule" id="PRU00283"/>
    </source>
</evidence>
<feature type="domain" description="Cyclic nucleotide-binding" evidence="10">
    <location>
        <begin position="1064"/>
        <end position="1113"/>
    </location>
</feature>
<dbReference type="Gene3D" id="2.60.120.10">
    <property type="entry name" value="Jelly Rolls"/>
    <property type="match status" value="2"/>
</dbReference>
<dbReference type="PRINTS" id="PR00380">
    <property type="entry name" value="KINESINHEAVY"/>
</dbReference>
<feature type="compositionally biased region" description="Basic and acidic residues" evidence="9">
    <location>
        <begin position="23"/>
        <end position="42"/>
    </location>
</feature>
<dbReference type="PROSITE" id="PS50042">
    <property type="entry name" value="CNMP_BINDING_3"/>
    <property type="match status" value="3"/>
</dbReference>
<dbReference type="InterPro" id="IPR036961">
    <property type="entry name" value="Kinesin_motor_dom_sf"/>
</dbReference>
<feature type="compositionally biased region" description="Low complexity" evidence="9">
    <location>
        <begin position="1301"/>
        <end position="1321"/>
    </location>
</feature>
<evidence type="ECO:0000259" key="11">
    <source>
        <dbReference type="PROSITE" id="PS50067"/>
    </source>
</evidence>
<dbReference type="Pfam" id="PF00027">
    <property type="entry name" value="cNMP_binding"/>
    <property type="match status" value="1"/>
</dbReference>
<dbReference type="GO" id="GO:0003777">
    <property type="term" value="F:microtubule motor activity"/>
    <property type="evidence" value="ECO:0007669"/>
    <property type="project" value="InterPro"/>
</dbReference>
<evidence type="ECO:0000256" key="7">
    <source>
        <dbReference type="PROSITE-ProRule" id="PRU00339"/>
    </source>
</evidence>
<dbReference type="InterPro" id="IPR014710">
    <property type="entry name" value="RmlC-like_jellyroll"/>
</dbReference>
<evidence type="ECO:0008006" key="14">
    <source>
        <dbReference type="Google" id="ProtNLM"/>
    </source>
</evidence>
<feature type="domain" description="Cyclic nucleotide-binding" evidence="10">
    <location>
        <begin position="880"/>
        <end position="951"/>
    </location>
</feature>
<name>A0A6A3KMF9_9STRA</name>
<dbReference type="Pfam" id="PF13181">
    <property type="entry name" value="TPR_8"/>
    <property type="match status" value="1"/>
</dbReference>
<dbReference type="CDD" id="cd00038">
    <property type="entry name" value="CAP_ED"/>
    <property type="match status" value="1"/>
</dbReference>
<evidence type="ECO:0000259" key="10">
    <source>
        <dbReference type="PROSITE" id="PS50042"/>
    </source>
</evidence>
<dbReference type="GO" id="GO:0005524">
    <property type="term" value="F:ATP binding"/>
    <property type="evidence" value="ECO:0007669"/>
    <property type="project" value="UniProtKB-UniRule"/>
</dbReference>
<feature type="compositionally biased region" description="Polar residues" evidence="9">
    <location>
        <begin position="191"/>
        <end position="202"/>
    </location>
</feature>
<comment type="similarity">
    <text evidence="6">Belongs to the TRAFAC class myosin-kinesin ATPase superfamily. Kinesin family.</text>
</comment>
<dbReference type="EMBL" id="QXFW01000706">
    <property type="protein sequence ID" value="KAE9004923.1"/>
    <property type="molecule type" value="Genomic_DNA"/>
</dbReference>
<sequence>MATKQLPVKNIDADVHQQYQENDESKLEPQHSIENQQAEHEPASCFDHNPSQIDAENESAPPSANTQKKEALLNDDDDPTSSGSGSETDQQEDTPPPEHQSPIRGQFFRPWKKSSSDDSGGWSPPASNKWKERAIMDPFAKRRARVKHFQAPPRAQSPPDRQQDVPQVQFPPDRPSELPKIHTPPKRITRKPSSPTISTSPRLKTPERTPLNPLRLSSADKRRAVVLHRPVTPLPTPKSPPPRELPRDSLTGDDERLVDPSSNQEPVGLAAIRRARNVKGGEQIRGATPHTKRSTMDALNEIKRKREARRALQAEEKRRVKKELREHGDDAGYKFRRLIQQYRDALPPSQQQQHLHQLPPLSLSSSIRPPPTPTTLVDAAAAPRLSVFIRKRPLAKKELKAKGYDIISCLFAVQDQNVKSGGNSALPRRELVCHEPKLRVDCSETLENHQFRFDGVFDELQENSKVYDATVGPMVPYLVSEATASSDTTSLTVFAYGQTGSGKTYTMKSIYRQAAVDLFQQLDELKETSSRRNSRVSVGVSFYEIYMNSVNDLLNGRSRVQLMEDGDGAVQLPGLKELPATTADELLELVQLGEQARATSANAVHDDSSRSHALLRVTLYAADNNNNNDPALARLSMDADLSARNVTHRSPEVFEDIVAKSTQILKKKVSAQAGYGVSVVSGLNSPVQTGGGGSISSAQHSVSTQYNRGYALYRLQQYAQAAEDFLACSRSDPDRAAPALYNRGCALYKLGRHAEAVRDLTKALKLDSKNPLFVESRARVLKEMGRFEEAIHDYTWLDTLRHHPTASLSRDPSQSVLLEAVCSPISQQETTTLSAASLAYEAQESKTKVWLEHFLKQDPGRTRSHSDVTEAARLVRCWSFFRGMRAAMIERCMRDATYYRFESDQLVVDQGKASSSFHVVLDAVASLVKTVTFQESSSRELSTLYQGDTIGLEPSSATNVDGQLIMLRHRAQRQLMLRSRIGSSCPLLASLRSLNSGLHSNSFRALGSAARTVPSLHPKELATFSCLDEVDCMLLDVDVYLNILREHEERLLEERLQFLNRCHAFETCSDEMLVALAAVSGSKLVDPGKDALKAGEVVKQLYVVKKGVCHVLKTITVAHSSSRATAHRSSTLTSSRLSDSRSEDSLTSRSNDGSWVLDNGWMLTNPRLVSNAQALAVAKLQHSEEVTVAVLASGQLFGELSVLQPGQHSPVTVRTQTLVELLVFEEEDLSQLRVQYMSGTVNALQESLLFHNPPQQKLTQLRCDLSQWTREKRSVLEELFPPGSPVTKSPAKKSPTRTQSPVVVTKKPAKTPTPEPTEAVPLHARPLTSPTSRPGGKDLKTVKGGVVNTRRSMYC</sequence>